<evidence type="ECO:0000313" key="2">
    <source>
        <dbReference type="Proteomes" id="UP000007129"/>
    </source>
</evidence>
<dbReference type="InParanoid" id="K2RG94"/>
<gene>
    <name evidence="1" type="ORF">MPH_13902</name>
</gene>
<comment type="caution">
    <text evidence="1">The sequence shown here is derived from an EMBL/GenBank/DDBJ whole genome shotgun (WGS) entry which is preliminary data.</text>
</comment>
<dbReference type="VEuPathDB" id="FungiDB:MPH_13902"/>
<name>K2RG94_MACPH</name>
<accession>K2RG94</accession>
<sequence length="125" mass="13251">MIQGASKTGGWRTKRHVAETLTAERDLIEHALEADEIAQHYSAVEGRGLCKGAALQHGYGARDHGRGSAHATTGLLADGELAKSDFAVYNEKVESAGWPFDANVVVHAVGENGVNFILAVVKIGE</sequence>
<dbReference type="Proteomes" id="UP000007129">
    <property type="component" value="Unassembled WGS sequence"/>
</dbReference>
<dbReference type="OrthoDB" id="3880401at2759"/>
<proteinExistence type="predicted"/>
<dbReference type="HOGENOM" id="CLU_1993052_0_0_1"/>
<reference evidence="1 2" key="1">
    <citation type="journal article" date="2012" name="BMC Genomics">
        <title>Tools to kill: Genome of one of the most destructive plant pathogenic fungi Macrophomina phaseolina.</title>
        <authorList>
            <person name="Islam M.S."/>
            <person name="Haque M.S."/>
            <person name="Islam M.M."/>
            <person name="Emdad E.M."/>
            <person name="Halim A."/>
            <person name="Hossen Q.M.M."/>
            <person name="Hossain M.Z."/>
            <person name="Ahmed B."/>
            <person name="Rahim S."/>
            <person name="Rahman M.S."/>
            <person name="Alam M.M."/>
            <person name="Hou S."/>
            <person name="Wan X."/>
            <person name="Saito J.A."/>
            <person name="Alam M."/>
        </authorList>
    </citation>
    <scope>NUCLEOTIDE SEQUENCE [LARGE SCALE GENOMIC DNA]</scope>
    <source>
        <strain evidence="1 2">MS6</strain>
    </source>
</reference>
<protein>
    <submittedName>
        <fullName evidence="1">Uncharacterized protein</fullName>
    </submittedName>
</protein>
<dbReference type="AlphaFoldDB" id="K2RG94"/>
<evidence type="ECO:0000313" key="1">
    <source>
        <dbReference type="EMBL" id="EKG09109.1"/>
    </source>
</evidence>
<organism evidence="1 2">
    <name type="scientific">Macrophomina phaseolina (strain MS6)</name>
    <name type="common">Charcoal rot fungus</name>
    <dbReference type="NCBI Taxonomy" id="1126212"/>
    <lineage>
        <taxon>Eukaryota</taxon>
        <taxon>Fungi</taxon>
        <taxon>Dikarya</taxon>
        <taxon>Ascomycota</taxon>
        <taxon>Pezizomycotina</taxon>
        <taxon>Dothideomycetes</taxon>
        <taxon>Dothideomycetes incertae sedis</taxon>
        <taxon>Botryosphaeriales</taxon>
        <taxon>Botryosphaeriaceae</taxon>
        <taxon>Macrophomina</taxon>
    </lineage>
</organism>
<dbReference type="EMBL" id="AHHD01000777">
    <property type="protein sequence ID" value="EKG09109.1"/>
    <property type="molecule type" value="Genomic_DNA"/>
</dbReference>